<dbReference type="EMBL" id="VSRR010069141">
    <property type="protein sequence ID" value="MPC85665.1"/>
    <property type="molecule type" value="Genomic_DNA"/>
</dbReference>
<accession>A0A5B7ITA5</accession>
<name>A0A5B7ITA5_PORTR</name>
<keyword evidence="2" id="KW-1185">Reference proteome</keyword>
<organism evidence="1 2">
    <name type="scientific">Portunus trituberculatus</name>
    <name type="common">Swimming crab</name>
    <name type="synonym">Neptunus trituberculatus</name>
    <dbReference type="NCBI Taxonomy" id="210409"/>
    <lineage>
        <taxon>Eukaryota</taxon>
        <taxon>Metazoa</taxon>
        <taxon>Ecdysozoa</taxon>
        <taxon>Arthropoda</taxon>
        <taxon>Crustacea</taxon>
        <taxon>Multicrustacea</taxon>
        <taxon>Malacostraca</taxon>
        <taxon>Eumalacostraca</taxon>
        <taxon>Eucarida</taxon>
        <taxon>Decapoda</taxon>
        <taxon>Pleocyemata</taxon>
        <taxon>Brachyura</taxon>
        <taxon>Eubrachyura</taxon>
        <taxon>Portunoidea</taxon>
        <taxon>Portunidae</taxon>
        <taxon>Portuninae</taxon>
        <taxon>Portunus</taxon>
    </lineage>
</organism>
<dbReference type="AlphaFoldDB" id="A0A5B7ITA5"/>
<sequence length="83" mass="9232">MPFSKANTQICIAARQSPMRRLSTPPLAFSIFLKDNFSDVISKLTIRWMGEAAAGVCTALRQNIMARLVYGTTYTARSDHKHG</sequence>
<protein>
    <submittedName>
        <fullName evidence="1">Uncharacterized protein</fullName>
    </submittedName>
</protein>
<evidence type="ECO:0000313" key="1">
    <source>
        <dbReference type="EMBL" id="MPC85665.1"/>
    </source>
</evidence>
<gene>
    <name evidence="1" type="ORF">E2C01_080448</name>
</gene>
<reference evidence="1 2" key="1">
    <citation type="submission" date="2019-05" db="EMBL/GenBank/DDBJ databases">
        <title>Another draft genome of Portunus trituberculatus and its Hox gene families provides insights of decapod evolution.</title>
        <authorList>
            <person name="Jeong J.-H."/>
            <person name="Song I."/>
            <person name="Kim S."/>
            <person name="Choi T."/>
            <person name="Kim D."/>
            <person name="Ryu S."/>
            <person name="Kim W."/>
        </authorList>
    </citation>
    <scope>NUCLEOTIDE SEQUENCE [LARGE SCALE GENOMIC DNA]</scope>
    <source>
        <tissue evidence="1">Muscle</tissue>
    </source>
</reference>
<evidence type="ECO:0000313" key="2">
    <source>
        <dbReference type="Proteomes" id="UP000324222"/>
    </source>
</evidence>
<comment type="caution">
    <text evidence="1">The sequence shown here is derived from an EMBL/GenBank/DDBJ whole genome shotgun (WGS) entry which is preliminary data.</text>
</comment>
<dbReference type="Proteomes" id="UP000324222">
    <property type="component" value="Unassembled WGS sequence"/>
</dbReference>
<proteinExistence type="predicted"/>